<gene>
    <name evidence="4" type="ORF">DXN05_02640</name>
</gene>
<dbReference type="PANTHER" id="PTHR22939">
    <property type="entry name" value="SERINE PROTEASE FAMILY S1C HTRA-RELATED"/>
    <property type="match status" value="1"/>
</dbReference>
<dbReference type="Gene3D" id="2.30.42.10">
    <property type="match status" value="2"/>
</dbReference>
<dbReference type="AlphaFoldDB" id="A0A3E1NPQ3"/>
<dbReference type="PROSITE" id="PS50106">
    <property type="entry name" value="PDZ"/>
    <property type="match status" value="2"/>
</dbReference>
<sequence length="317" mass="34292">MYSTLFKSAAVALFATASIAAHAQADKKDNSIKNNEDIIIHKGESSKEKYVIVIDGDKMTINGKAASEYNGKDIQVVRRRAPRVTVHPFPESPMGPGGVKFFKGPRLDMNHAVLGVVTRPSKEGALITDVNEKSAAASAGLKENDVITRIGSTPVTDTTSLVSLIGKHQPGDSITIGYLRDGQAGTTSAVLGKNSVNFNYQFNMDGDANFELPKLNFNQFEFNIRHLHAGIQLQETEEGKGVKVLDVDDDSPAAKAGIKEDDVITAINGKPVNSIDDARNSLGDVKEGASYDITYLRNNQSQQTSLKFPKRLKVANF</sequence>
<dbReference type="SUPFAM" id="SSF50156">
    <property type="entry name" value="PDZ domain-like"/>
    <property type="match status" value="2"/>
</dbReference>
<dbReference type="SMART" id="SM00228">
    <property type="entry name" value="PDZ"/>
    <property type="match status" value="2"/>
</dbReference>
<dbReference type="Proteomes" id="UP000261284">
    <property type="component" value="Unassembled WGS sequence"/>
</dbReference>
<feature type="domain" description="PDZ" evidence="3">
    <location>
        <begin position="230"/>
        <end position="275"/>
    </location>
</feature>
<keyword evidence="5" id="KW-1185">Reference proteome</keyword>
<feature type="chain" id="PRO_5017815308" evidence="2">
    <location>
        <begin position="24"/>
        <end position="317"/>
    </location>
</feature>
<feature type="signal peptide" evidence="2">
    <location>
        <begin position="1"/>
        <end position="23"/>
    </location>
</feature>
<dbReference type="GO" id="GO:0042597">
    <property type="term" value="C:periplasmic space"/>
    <property type="evidence" value="ECO:0007669"/>
    <property type="project" value="TreeGrafter"/>
</dbReference>
<comment type="caution">
    <text evidence="4">The sequence shown here is derived from an EMBL/GenBank/DDBJ whole genome shotgun (WGS) entry which is preliminary data.</text>
</comment>
<proteinExistence type="inferred from homology"/>
<evidence type="ECO:0000259" key="3">
    <source>
        <dbReference type="PROSITE" id="PS50106"/>
    </source>
</evidence>
<dbReference type="Pfam" id="PF13180">
    <property type="entry name" value="PDZ_2"/>
    <property type="match status" value="2"/>
</dbReference>
<accession>A0A3E1NPQ3</accession>
<comment type="similarity">
    <text evidence="1">Belongs to the peptidase S1C family.</text>
</comment>
<dbReference type="EMBL" id="QTJU01000001">
    <property type="protein sequence ID" value="RFM29890.1"/>
    <property type="molecule type" value="Genomic_DNA"/>
</dbReference>
<evidence type="ECO:0000313" key="4">
    <source>
        <dbReference type="EMBL" id="RFM29890.1"/>
    </source>
</evidence>
<dbReference type="CDD" id="cd06779">
    <property type="entry name" value="cpPDZ_Deg_HtrA-like"/>
    <property type="match status" value="1"/>
</dbReference>
<dbReference type="InterPro" id="IPR036034">
    <property type="entry name" value="PDZ_sf"/>
</dbReference>
<dbReference type="InterPro" id="IPR001478">
    <property type="entry name" value="PDZ"/>
</dbReference>
<evidence type="ECO:0000256" key="2">
    <source>
        <dbReference type="SAM" id="SignalP"/>
    </source>
</evidence>
<reference evidence="4 5" key="1">
    <citation type="submission" date="2018-08" db="EMBL/GenBank/DDBJ databases">
        <title>Chitinophagaceae sp. K23C18032701, a novel bacterium isolated from forest soil.</title>
        <authorList>
            <person name="Wang C."/>
        </authorList>
    </citation>
    <scope>NUCLEOTIDE SEQUENCE [LARGE SCALE GENOMIC DNA]</scope>
    <source>
        <strain evidence="4 5">K23C18032701</strain>
    </source>
</reference>
<feature type="domain" description="PDZ" evidence="3">
    <location>
        <begin position="98"/>
        <end position="159"/>
    </location>
</feature>
<evidence type="ECO:0000313" key="5">
    <source>
        <dbReference type="Proteomes" id="UP000261284"/>
    </source>
</evidence>
<protein>
    <submittedName>
        <fullName evidence="4">PDZ domain-containing protein</fullName>
    </submittedName>
</protein>
<organism evidence="4 5">
    <name type="scientific">Deminuibacter soli</name>
    <dbReference type="NCBI Taxonomy" id="2291815"/>
    <lineage>
        <taxon>Bacteria</taxon>
        <taxon>Pseudomonadati</taxon>
        <taxon>Bacteroidota</taxon>
        <taxon>Chitinophagia</taxon>
        <taxon>Chitinophagales</taxon>
        <taxon>Chitinophagaceae</taxon>
        <taxon>Deminuibacter</taxon>
    </lineage>
</organism>
<evidence type="ECO:0000256" key="1">
    <source>
        <dbReference type="ARBA" id="ARBA00010541"/>
    </source>
</evidence>
<dbReference type="GO" id="GO:0006515">
    <property type="term" value="P:protein quality control for misfolded or incompletely synthesized proteins"/>
    <property type="evidence" value="ECO:0007669"/>
    <property type="project" value="TreeGrafter"/>
</dbReference>
<name>A0A3E1NPQ3_9BACT</name>
<dbReference type="OrthoDB" id="9781273at2"/>
<keyword evidence="2" id="KW-0732">Signal</keyword>
<dbReference type="PANTHER" id="PTHR22939:SF129">
    <property type="entry name" value="SERINE PROTEASE HTRA2, MITOCHONDRIAL"/>
    <property type="match status" value="1"/>
</dbReference>
<dbReference type="RefSeq" id="WP_116845645.1">
    <property type="nucleotide sequence ID" value="NZ_QTJU01000001.1"/>
</dbReference>